<comment type="caution">
    <text evidence="8">The sequence shown here is derived from an EMBL/GenBank/DDBJ whole genome shotgun (WGS) entry which is preliminary data.</text>
</comment>
<dbReference type="OrthoDB" id="3928926at2759"/>
<dbReference type="GO" id="GO:0005576">
    <property type="term" value="C:extracellular region"/>
    <property type="evidence" value="ECO:0007669"/>
    <property type="project" value="UniProtKB-SubCell"/>
</dbReference>
<dbReference type="PROSITE" id="PS51895">
    <property type="entry name" value="AA1"/>
    <property type="match status" value="1"/>
</dbReference>
<evidence type="ECO:0000256" key="3">
    <source>
        <dbReference type="ARBA" id="ARBA00022729"/>
    </source>
</evidence>
<evidence type="ECO:0000313" key="8">
    <source>
        <dbReference type="EMBL" id="KAF4300958.1"/>
    </source>
</evidence>
<comment type="caution">
    <text evidence="5">Lacks conserved residue(s) required for the propagation of feature annotation.</text>
</comment>
<accession>A0A8H4MYZ1</accession>
<organism evidence="8 9">
    <name type="scientific">Botryosphaeria dothidea</name>
    <dbReference type="NCBI Taxonomy" id="55169"/>
    <lineage>
        <taxon>Eukaryota</taxon>
        <taxon>Fungi</taxon>
        <taxon>Dikarya</taxon>
        <taxon>Ascomycota</taxon>
        <taxon>Pezizomycotina</taxon>
        <taxon>Dothideomycetes</taxon>
        <taxon>Dothideomycetes incertae sedis</taxon>
        <taxon>Botryosphaeriales</taxon>
        <taxon>Botryosphaeriaceae</taxon>
        <taxon>Botryosphaeria</taxon>
    </lineage>
</organism>
<protein>
    <submittedName>
        <fullName evidence="8">Major allergen-like protein</fullName>
    </submittedName>
</protein>
<comment type="subcellular location">
    <subcellularLocation>
        <location evidence="1">Secreted</location>
    </subcellularLocation>
</comment>
<sequence>MQFLTIAAFAATLAAAADTVSVKDLSVRKNNGLQSASFTVQPSGDACSSTDAASLVYPRINQCGTGLYYFQIQEGESDAFKLTITKKVGMNSVTNATVDVPTYCHAGGNGADDFVCSQVGDASGTMSERFGTY</sequence>
<evidence type="ECO:0000259" key="7">
    <source>
        <dbReference type="PROSITE" id="PS51895"/>
    </source>
</evidence>
<keyword evidence="2" id="KW-0964">Secreted</keyword>
<feature type="domain" description="AA1-like" evidence="7">
    <location>
        <begin position="15"/>
        <end position="129"/>
    </location>
</feature>
<feature type="signal peptide" evidence="6">
    <location>
        <begin position="1"/>
        <end position="16"/>
    </location>
</feature>
<name>A0A8H4MYZ1_9PEZI</name>
<keyword evidence="3 6" id="KW-0732">Signal</keyword>
<dbReference type="Gene3D" id="2.40.350.20">
    <property type="match status" value="1"/>
</dbReference>
<dbReference type="EMBL" id="WWBZ02000082">
    <property type="protein sequence ID" value="KAF4300958.1"/>
    <property type="molecule type" value="Genomic_DNA"/>
</dbReference>
<dbReference type="Pfam" id="PF16541">
    <property type="entry name" value="AltA1"/>
    <property type="match status" value="1"/>
</dbReference>
<evidence type="ECO:0000256" key="1">
    <source>
        <dbReference type="ARBA" id="ARBA00004613"/>
    </source>
</evidence>
<dbReference type="AlphaFoldDB" id="A0A8H4MYZ1"/>
<evidence type="ECO:0000256" key="2">
    <source>
        <dbReference type="ARBA" id="ARBA00022525"/>
    </source>
</evidence>
<dbReference type="InterPro" id="IPR032382">
    <property type="entry name" value="AltA1"/>
</dbReference>
<keyword evidence="4 5" id="KW-1015">Disulfide bond</keyword>
<feature type="chain" id="PRO_5034416322" evidence="6">
    <location>
        <begin position="17"/>
        <end position="133"/>
    </location>
</feature>
<evidence type="ECO:0000256" key="4">
    <source>
        <dbReference type="ARBA" id="ARBA00023157"/>
    </source>
</evidence>
<feature type="disulfide bond" evidence="5">
    <location>
        <begin position="104"/>
        <end position="116"/>
    </location>
</feature>
<dbReference type="Proteomes" id="UP000572817">
    <property type="component" value="Unassembled WGS sequence"/>
</dbReference>
<evidence type="ECO:0000256" key="6">
    <source>
        <dbReference type="SAM" id="SignalP"/>
    </source>
</evidence>
<evidence type="ECO:0000313" key="9">
    <source>
        <dbReference type="Proteomes" id="UP000572817"/>
    </source>
</evidence>
<evidence type="ECO:0000256" key="5">
    <source>
        <dbReference type="PROSITE-ProRule" id="PRU01243"/>
    </source>
</evidence>
<proteinExistence type="predicted"/>
<gene>
    <name evidence="8" type="ORF">GTA08_BOTSDO10938</name>
</gene>
<keyword evidence="9" id="KW-1185">Reference proteome</keyword>
<reference evidence="8" key="1">
    <citation type="submission" date="2020-04" db="EMBL/GenBank/DDBJ databases">
        <title>Genome Assembly and Annotation of Botryosphaeria dothidea sdau 11-99, a Latent Pathogen of Apple Fruit Ring Rot in China.</title>
        <authorList>
            <person name="Yu C."/>
            <person name="Diao Y."/>
            <person name="Lu Q."/>
            <person name="Zhao J."/>
            <person name="Cui S."/>
            <person name="Peng C."/>
            <person name="He B."/>
            <person name="Liu H."/>
        </authorList>
    </citation>
    <scope>NUCLEOTIDE SEQUENCE [LARGE SCALE GENOMIC DNA]</scope>
    <source>
        <strain evidence="8">Sdau11-99</strain>
    </source>
</reference>